<evidence type="ECO:0000313" key="2">
    <source>
        <dbReference type="EMBL" id="CAK7357074.1"/>
    </source>
</evidence>
<feature type="compositionally biased region" description="Basic and acidic residues" evidence="1">
    <location>
        <begin position="1"/>
        <end position="16"/>
    </location>
</feature>
<accession>A0AAV1SWR5</accession>
<dbReference type="Proteomes" id="UP001314170">
    <property type="component" value="Unassembled WGS sequence"/>
</dbReference>
<evidence type="ECO:0000256" key="1">
    <source>
        <dbReference type="SAM" id="MobiDB-lite"/>
    </source>
</evidence>
<comment type="caution">
    <text evidence="2">The sequence shown here is derived from an EMBL/GenBank/DDBJ whole genome shotgun (WGS) entry which is preliminary data.</text>
</comment>
<evidence type="ECO:0000313" key="3">
    <source>
        <dbReference type="Proteomes" id="UP001314170"/>
    </source>
</evidence>
<organism evidence="2 3">
    <name type="scientific">Dovyalis caffra</name>
    <dbReference type="NCBI Taxonomy" id="77055"/>
    <lineage>
        <taxon>Eukaryota</taxon>
        <taxon>Viridiplantae</taxon>
        <taxon>Streptophyta</taxon>
        <taxon>Embryophyta</taxon>
        <taxon>Tracheophyta</taxon>
        <taxon>Spermatophyta</taxon>
        <taxon>Magnoliopsida</taxon>
        <taxon>eudicotyledons</taxon>
        <taxon>Gunneridae</taxon>
        <taxon>Pentapetalae</taxon>
        <taxon>rosids</taxon>
        <taxon>fabids</taxon>
        <taxon>Malpighiales</taxon>
        <taxon>Salicaceae</taxon>
        <taxon>Flacourtieae</taxon>
        <taxon>Dovyalis</taxon>
    </lineage>
</organism>
<feature type="region of interest" description="Disordered" evidence="1">
    <location>
        <begin position="1"/>
        <end position="42"/>
    </location>
</feature>
<sequence>MGPHDPKISSEKKESSNSKCSASETDTKRAKQDGLGKENSSCKIPENGSRKILYLHIRSQLAYNMNAAFQDVDKTHSGAQPGTLKKGNFCGPLKCPMTYHGIAAAEHLR</sequence>
<proteinExistence type="predicted"/>
<protein>
    <submittedName>
        <fullName evidence="2">Uncharacterized protein</fullName>
    </submittedName>
</protein>
<feature type="compositionally biased region" description="Basic and acidic residues" evidence="1">
    <location>
        <begin position="25"/>
        <end position="36"/>
    </location>
</feature>
<keyword evidence="3" id="KW-1185">Reference proteome</keyword>
<reference evidence="2 3" key="1">
    <citation type="submission" date="2024-01" db="EMBL/GenBank/DDBJ databases">
        <authorList>
            <person name="Waweru B."/>
        </authorList>
    </citation>
    <scope>NUCLEOTIDE SEQUENCE [LARGE SCALE GENOMIC DNA]</scope>
</reference>
<dbReference type="EMBL" id="CAWUPB010001197">
    <property type="protein sequence ID" value="CAK7357074.1"/>
    <property type="molecule type" value="Genomic_DNA"/>
</dbReference>
<dbReference type="AlphaFoldDB" id="A0AAV1SWR5"/>
<name>A0AAV1SWR5_9ROSI</name>
<gene>
    <name evidence="2" type="ORF">DCAF_LOCUS27358</name>
</gene>